<evidence type="ECO:0000259" key="5">
    <source>
        <dbReference type="PROSITE" id="PS51891"/>
    </source>
</evidence>
<dbReference type="Pfam" id="PF04828">
    <property type="entry name" value="GFA"/>
    <property type="match status" value="1"/>
</dbReference>
<dbReference type="InterPro" id="IPR006913">
    <property type="entry name" value="CENP-V/GFA"/>
</dbReference>
<evidence type="ECO:0000256" key="2">
    <source>
        <dbReference type="ARBA" id="ARBA00022723"/>
    </source>
</evidence>
<keyword evidence="3" id="KW-0862">Zinc</keyword>
<evidence type="ECO:0000256" key="3">
    <source>
        <dbReference type="ARBA" id="ARBA00022833"/>
    </source>
</evidence>
<proteinExistence type="inferred from homology"/>
<dbReference type="InterPro" id="IPR011057">
    <property type="entry name" value="Mss4-like_sf"/>
</dbReference>
<dbReference type="Proteomes" id="UP000565745">
    <property type="component" value="Unassembled WGS sequence"/>
</dbReference>
<accession>A0A7W6MBA4</accession>
<dbReference type="GO" id="GO:0046872">
    <property type="term" value="F:metal ion binding"/>
    <property type="evidence" value="ECO:0007669"/>
    <property type="project" value="UniProtKB-KW"/>
</dbReference>
<organism evidence="6 7">
    <name type="scientific">Sulfitobacter noctilucicola</name>
    <dbReference type="NCBI Taxonomy" id="1342301"/>
    <lineage>
        <taxon>Bacteria</taxon>
        <taxon>Pseudomonadati</taxon>
        <taxon>Pseudomonadota</taxon>
        <taxon>Alphaproteobacteria</taxon>
        <taxon>Rhodobacterales</taxon>
        <taxon>Roseobacteraceae</taxon>
        <taxon>Sulfitobacter</taxon>
    </lineage>
</organism>
<evidence type="ECO:0000256" key="1">
    <source>
        <dbReference type="ARBA" id="ARBA00005495"/>
    </source>
</evidence>
<feature type="domain" description="CENP-V/GFA" evidence="5">
    <location>
        <begin position="8"/>
        <end position="122"/>
    </location>
</feature>
<comment type="caution">
    <text evidence="6">The sequence shown here is derived from an EMBL/GenBank/DDBJ whole genome shotgun (WGS) entry which is preliminary data.</text>
</comment>
<evidence type="ECO:0000313" key="6">
    <source>
        <dbReference type="EMBL" id="MBB4175632.1"/>
    </source>
</evidence>
<dbReference type="RefSeq" id="WP_081780752.1">
    <property type="nucleotide sequence ID" value="NZ_JACIFU010000005.1"/>
</dbReference>
<name>A0A7W6MBA4_9RHOB</name>
<dbReference type="PANTHER" id="PTHR33337:SF40">
    <property type="entry name" value="CENP-V_GFA DOMAIN-CONTAINING PROTEIN-RELATED"/>
    <property type="match status" value="1"/>
</dbReference>
<evidence type="ECO:0000256" key="4">
    <source>
        <dbReference type="ARBA" id="ARBA00023239"/>
    </source>
</evidence>
<keyword evidence="4" id="KW-0456">Lyase</keyword>
<dbReference type="GO" id="GO:0016846">
    <property type="term" value="F:carbon-sulfur lyase activity"/>
    <property type="evidence" value="ECO:0007669"/>
    <property type="project" value="InterPro"/>
</dbReference>
<evidence type="ECO:0000313" key="7">
    <source>
        <dbReference type="Proteomes" id="UP000565745"/>
    </source>
</evidence>
<dbReference type="EMBL" id="JACIFU010000005">
    <property type="protein sequence ID" value="MBB4175632.1"/>
    <property type="molecule type" value="Genomic_DNA"/>
</dbReference>
<sequence length="138" mass="15181">MADKTAATTGHCFCRSVGFSFTGPQTWACHCHCEDCRRACAAPIVSFLGTPLSGFSWTGEAPKEYHSSIGVTRYFCDRCGTPMAFQADHYPGEIHLYAVTLTDPTAFEPEFHVHYESRLPWVHLADELPRHAGSAPSG</sequence>
<reference evidence="6 7" key="1">
    <citation type="submission" date="2020-08" db="EMBL/GenBank/DDBJ databases">
        <title>Genomic Encyclopedia of Type Strains, Phase IV (KMG-IV): sequencing the most valuable type-strain genomes for metagenomic binning, comparative biology and taxonomic classification.</title>
        <authorList>
            <person name="Goeker M."/>
        </authorList>
    </citation>
    <scope>NUCLEOTIDE SEQUENCE [LARGE SCALE GENOMIC DNA]</scope>
    <source>
        <strain evidence="6 7">DSM 101015</strain>
    </source>
</reference>
<dbReference type="AlphaFoldDB" id="A0A7W6MBA4"/>
<comment type="similarity">
    <text evidence="1">Belongs to the Gfa family.</text>
</comment>
<dbReference type="OrthoDB" id="9807246at2"/>
<keyword evidence="7" id="KW-1185">Reference proteome</keyword>
<gene>
    <name evidence="6" type="ORF">GGR93_003435</name>
</gene>
<dbReference type="Gene3D" id="3.90.1590.10">
    <property type="entry name" value="glutathione-dependent formaldehyde- activating enzyme (gfa)"/>
    <property type="match status" value="1"/>
</dbReference>
<protein>
    <recommendedName>
        <fullName evidence="5">CENP-V/GFA domain-containing protein</fullName>
    </recommendedName>
</protein>
<keyword evidence="2" id="KW-0479">Metal-binding</keyword>
<dbReference type="PANTHER" id="PTHR33337">
    <property type="entry name" value="GFA DOMAIN-CONTAINING PROTEIN"/>
    <property type="match status" value="1"/>
</dbReference>
<dbReference type="SUPFAM" id="SSF51316">
    <property type="entry name" value="Mss4-like"/>
    <property type="match status" value="1"/>
</dbReference>
<dbReference type="PROSITE" id="PS51891">
    <property type="entry name" value="CENP_V_GFA"/>
    <property type="match status" value="1"/>
</dbReference>